<dbReference type="SUPFAM" id="SSF48008">
    <property type="entry name" value="GntR ligand-binding domain-like"/>
    <property type="match status" value="1"/>
</dbReference>
<dbReference type="InterPro" id="IPR036388">
    <property type="entry name" value="WH-like_DNA-bd_sf"/>
</dbReference>
<evidence type="ECO:0000313" key="6">
    <source>
        <dbReference type="Proteomes" id="UP000054683"/>
    </source>
</evidence>
<sequence length="234" mass="25860">MMNGKRGRLSDQVYEGMRKRILDELWAEGTRIPAELELSQQYSVSRPVVREALARLKLEGLIDSKRGSGSHVIKPRTGLKTGFRPVETIADIIRVFEFRLSIECDSAAYAAKRRTEEQLLLIEGLSQELSDQQSDEAFGDADMRFHVAIAEASGNPMYPATIAMMKDQIVSGMRLTGVIGSSDASRAGVVHAQHHAITQAIRCQDSNAAREAMANHLCSARYRLLGFEVVNEVG</sequence>
<dbReference type="EMBL" id="FCOK02000046">
    <property type="protein sequence ID" value="SAL53838.1"/>
    <property type="molecule type" value="Genomic_DNA"/>
</dbReference>
<dbReference type="PANTHER" id="PTHR43537:SF5">
    <property type="entry name" value="UXU OPERON TRANSCRIPTIONAL REGULATOR"/>
    <property type="match status" value="1"/>
</dbReference>
<reference evidence="5 6" key="1">
    <citation type="submission" date="2016-01" db="EMBL/GenBank/DDBJ databases">
        <authorList>
            <person name="Oliw E.H."/>
        </authorList>
    </citation>
    <scope>NUCLEOTIDE SEQUENCE [LARGE SCALE GENOMIC DNA]</scope>
    <source>
        <strain evidence="5">LMG 27134</strain>
    </source>
</reference>
<evidence type="ECO:0000256" key="1">
    <source>
        <dbReference type="ARBA" id="ARBA00023015"/>
    </source>
</evidence>
<evidence type="ECO:0000256" key="2">
    <source>
        <dbReference type="ARBA" id="ARBA00023125"/>
    </source>
</evidence>
<feature type="domain" description="HTH gntR-type" evidence="4">
    <location>
        <begin position="7"/>
        <end position="75"/>
    </location>
</feature>
<dbReference type="GO" id="GO:0003677">
    <property type="term" value="F:DNA binding"/>
    <property type="evidence" value="ECO:0007669"/>
    <property type="project" value="UniProtKB-KW"/>
</dbReference>
<dbReference type="InterPro" id="IPR008920">
    <property type="entry name" value="TF_FadR/GntR_C"/>
</dbReference>
<dbReference type="RefSeq" id="WP_062090029.1">
    <property type="nucleotide sequence ID" value="NZ_FCOK02000046.1"/>
</dbReference>
<dbReference type="InterPro" id="IPR011711">
    <property type="entry name" value="GntR_C"/>
</dbReference>
<dbReference type="SUPFAM" id="SSF46785">
    <property type="entry name" value="Winged helix' DNA-binding domain"/>
    <property type="match status" value="1"/>
</dbReference>
<dbReference type="PROSITE" id="PS50949">
    <property type="entry name" value="HTH_GNTR"/>
    <property type="match status" value="1"/>
</dbReference>
<dbReference type="Gene3D" id="1.10.10.10">
    <property type="entry name" value="Winged helix-like DNA-binding domain superfamily/Winged helix DNA-binding domain"/>
    <property type="match status" value="1"/>
</dbReference>
<keyword evidence="1" id="KW-0805">Transcription regulation</keyword>
<name>A0A158IB85_9BURK</name>
<dbReference type="Pfam" id="PF07729">
    <property type="entry name" value="FCD"/>
    <property type="match status" value="1"/>
</dbReference>
<protein>
    <submittedName>
        <fullName evidence="5">GntR family transcriptional regulator</fullName>
    </submittedName>
</protein>
<dbReference type="InterPro" id="IPR000524">
    <property type="entry name" value="Tscrpt_reg_HTH_GntR"/>
</dbReference>
<dbReference type="GO" id="GO:0003700">
    <property type="term" value="F:DNA-binding transcription factor activity"/>
    <property type="evidence" value="ECO:0007669"/>
    <property type="project" value="InterPro"/>
</dbReference>
<dbReference type="PRINTS" id="PR00035">
    <property type="entry name" value="HTHGNTR"/>
</dbReference>
<dbReference type="Pfam" id="PF00392">
    <property type="entry name" value="GntR"/>
    <property type="match status" value="1"/>
</dbReference>
<dbReference type="InterPro" id="IPR036390">
    <property type="entry name" value="WH_DNA-bd_sf"/>
</dbReference>
<dbReference type="AlphaFoldDB" id="A0A158IB85"/>
<gene>
    <name evidence="5" type="ORF">AWB69_05696</name>
</gene>
<dbReference type="SMART" id="SM00895">
    <property type="entry name" value="FCD"/>
    <property type="match status" value="1"/>
</dbReference>
<keyword evidence="2" id="KW-0238">DNA-binding</keyword>
<evidence type="ECO:0000256" key="3">
    <source>
        <dbReference type="ARBA" id="ARBA00023163"/>
    </source>
</evidence>
<accession>A0A158IB85</accession>
<dbReference type="Proteomes" id="UP000054683">
    <property type="component" value="Unassembled WGS sequence"/>
</dbReference>
<proteinExistence type="predicted"/>
<dbReference type="CDD" id="cd07377">
    <property type="entry name" value="WHTH_GntR"/>
    <property type="match status" value="1"/>
</dbReference>
<evidence type="ECO:0000313" key="5">
    <source>
        <dbReference type="EMBL" id="SAL53838.1"/>
    </source>
</evidence>
<keyword evidence="3" id="KW-0804">Transcription</keyword>
<organism evidence="5 6">
    <name type="scientific">Caballeronia udeis</name>
    <dbReference type="NCBI Taxonomy" id="1232866"/>
    <lineage>
        <taxon>Bacteria</taxon>
        <taxon>Pseudomonadati</taxon>
        <taxon>Pseudomonadota</taxon>
        <taxon>Betaproteobacteria</taxon>
        <taxon>Burkholderiales</taxon>
        <taxon>Burkholderiaceae</taxon>
        <taxon>Caballeronia</taxon>
    </lineage>
</organism>
<evidence type="ECO:0000259" key="4">
    <source>
        <dbReference type="PROSITE" id="PS50949"/>
    </source>
</evidence>
<dbReference type="PANTHER" id="PTHR43537">
    <property type="entry name" value="TRANSCRIPTIONAL REGULATOR, GNTR FAMILY"/>
    <property type="match status" value="1"/>
</dbReference>
<dbReference type="Gene3D" id="1.20.120.530">
    <property type="entry name" value="GntR ligand-binding domain-like"/>
    <property type="match status" value="1"/>
</dbReference>
<dbReference type="SMART" id="SM00345">
    <property type="entry name" value="HTH_GNTR"/>
    <property type="match status" value="1"/>
</dbReference>